<sequence length="162" mass="18225">MQQEETKNLIEATLPYFVEAEATEETIYNQLTSTGVDAHLANQIISFVPLAFGRVLMQNLLVGFSKHYTLHTNNKRPHDYLLSEEPVYQAALLCAEQAVTNQTWTEHLHVAIALWSAETQAVNSALISGSQPEDLEISNPQILADIGPKQAKVNARPWWKIW</sequence>
<organism evidence="1 2">
    <name type="scientific">Hymenobacter volaticus</name>
    <dbReference type="NCBI Taxonomy" id="2932254"/>
    <lineage>
        <taxon>Bacteria</taxon>
        <taxon>Pseudomonadati</taxon>
        <taxon>Bacteroidota</taxon>
        <taxon>Cytophagia</taxon>
        <taxon>Cytophagales</taxon>
        <taxon>Hymenobacteraceae</taxon>
        <taxon>Hymenobacter</taxon>
    </lineage>
</organism>
<dbReference type="RefSeq" id="WP_245118376.1">
    <property type="nucleotide sequence ID" value="NZ_CP095061.1"/>
</dbReference>
<dbReference type="Proteomes" id="UP000830401">
    <property type="component" value="Chromosome"/>
</dbReference>
<evidence type="ECO:0000313" key="1">
    <source>
        <dbReference type="EMBL" id="UOQ64513.1"/>
    </source>
</evidence>
<evidence type="ECO:0000313" key="2">
    <source>
        <dbReference type="Proteomes" id="UP000830401"/>
    </source>
</evidence>
<evidence type="ECO:0008006" key="3">
    <source>
        <dbReference type="Google" id="ProtNLM"/>
    </source>
</evidence>
<name>A0ABY4G0Z7_9BACT</name>
<gene>
    <name evidence="1" type="ORF">MUN86_13050</name>
</gene>
<protein>
    <recommendedName>
        <fullName evidence="3">DUF1320 domain-containing protein</fullName>
    </recommendedName>
</protein>
<reference evidence="1" key="1">
    <citation type="submission" date="2022-04" db="EMBL/GenBank/DDBJ databases">
        <title>Hymenobacter sp. isolated from the air.</title>
        <authorList>
            <person name="Won M."/>
            <person name="Lee C.-M."/>
            <person name="Woen H.-Y."/>
            <person name="Kwon S.-W."/>
        </authorList>
    </citation>
    <scope>NUCLEOTIDE SEQUENCE</scope>
    <source>
        <strain evidence="1">5420S-77</strain>
    </source>
</reference>
<proteinExistence type="predicted"/>
<accession>A0ABY4G0Z7</accession>
<dbReference type="EMBL" id="CP095061">
    <property type="protein sequence ID" value="UOQ64513.1"/>
    <property type="molecule type" value="Genomic_DNA"/>
</dbReference>
<keyword evidence="2" id="KW-1185">Reference proteome</keyword>